<comment type="caution">
    <text evidence="1">The sequence shown here is derived from an EMBL/GenBank/DDBJ whole genome shotgun (WGS) entry which is preliminary data.</text>
</comment>
<dbReference type="EMBL" id="JANAKD010000045">
    <property type="protein sequence ID" value="KAJ3498542.1"/>
    <property type="molecule type" value="Genomic_DNA"/>
</dbReference>
<proteinExistence type="predicted"/>
<gene>
    <name evidence="1" type="ORF">NLG97_g1035</name>
</gene>
<dbReference type="Proteomes" id="UP001148737">
    <property type="component" value="Unassembled WGS sequence"/>
</dbReference>
<evidence type="ECO:0000313" key="1">
    <source>
        <dbReference type="EMBL" id="KAJ3498542.1"/>
    </source>
</evidence>
<evidence type="ECO:0000313" key="2">
    <source>
        <dbReference type="Proteomes" id="UP001148737"/>
    </source>
</evidence>
<keyword evidence="2" id="KW-1185">Reference proteome</keyword>
<name>A0ACC1R5H5_9HYPO</name>
<organism evidence="1 2">
    <name type="scientific">Lecanicillium saksenae</name>
    <dbReference type="NCBI Taxonomy" id="468837"/>
    <lineage>
        <taxon>Eukaryota</taxon>
        <taxon>Fungi</taxon>
        <taxon>Dikarya</taxon>
        <taxon>Ascomycota</taxon>
        <taxon>Pezizomycotina</taxon>
        <taxon>Sordariomycetes</taxon>
        <taxon>Hypocreomycetidae</taxon>
        <taxon>Hypocreales</taxon>
        <taxon>Cordycipitaceae</taxon>
        <taxon>Lecanicillium</taxon>
    </lineage>
</organism>
<sequence>MVHQKQTLDADSRPCAKPGAVLLETDRLLIRRFLMSDAPGLSAALNHEEVIIQLSNRFQYPFTPADAEAAISLSFPLQHDSDITAAYPRSVALCIKPKTTDNPSHEPRLIGSMIAHAGENMSYRTWSIGYAITPEVWGRGYATEALIAFSDWLLETWPRIARLEGNTFSTNGASAKVLLKAGFTEEGVRRSAVEKNGVLLDTRQFARLKADVTS</sequence>
<protein>
    <submittedName>
        <fullName evidence="1">Uncharacterized protein</fullName>
    </submittedName>
</protein>
<accession>A0ACC1R5H5</accession>
<reference evidence="1" key="1">
    <citation type="submission" date="2022-07" db="EMBL/GenBank/DDBJ databases">
        <title>Genome Sequence of Lecanicillium saksenae.</title>
        <authorList>
            <person name="Buettner E."/>
        </authorList>
    </citation>
    <scope>NUCLEOTIDE SEQUENCE</scope>
    <source>
        <strain evidence="1">VT-O1</strain>
    </source>
</reference>